<dbReference type="AlphaFoldDB" id="A0A8K0US05"/>
<name>A0A8K0US05_9AGAR</name>
<protein>
    <submittedName>
        <fullName evidence="1">Uncharacterized protein</fullName>
    </submittedName>
</protein>
<reference evidence="1" key="1">
    <citation type="journal article" date="2021" name="New Phytol.">
        <title>Evolutionary innovations through gain and loss of genes in the ectomycorrhizal Boletales.</title>
        <authorList>
            <person name="Wu G."/>
            <person name="Miyauchi S."/>
            <person name="Morin E."/>
            <person name="Kuo A."/>
            <person name="Drula E."/>
            <person name="Varga T."/>
            <person name="Kohler A."/>
            <person name="Feng B."/>
            <person name="Cao Y."/>
            <person name="Lipzen A."/>
            <person name="Daum C."/>
            <person name="Hundley H."/>
            <person name="Pangilinan J."/>
            <person name="Johnson J."/>
            <person name="Barry K."/>
            <person name="LaButti K."/>
            <person name="Ng V."/>
            <person name="Ahrendt S."/>
            <person name="Min B."/>
            <person name="Choi I.G."/>
            <person name="Park H."/>
            <person name="Plett J.M."/>
            <person name="Magnuson J."/>
            <person name="Spatafora J.W."/>
            <person name="Nagy L.G."/>
            <person name="Henrissat B."/>
            <person name="Grigoriev I.V."/>
            <person name="Yang Z.L."/>
            <person name="Xu J."/>
            <person name="Martin F.M."/>
        </authorList>
    </citation>
    <scope>NUCLEOTIDE SEQUENCE</scope>
    <source>
        <strain evidence="1">KKN 215</strain>
    </source>
</reference>
<organism evidence="1 2">
    <name type="scientific">Cristinia sonorae</name>
    <dbReference type="NCBI Taxonomy" id="1940300"/>
    <lineage>
        <taxon>Eukaryota</taxon>
        <taxon>Fungi</taxon>
        <taxon>Dikarya</taxon>
        <taxon>Basidiomycota</taxon>
        <taxon>Agaricomycotina</taxon>
        <taxon>Agaricomycetes</taxon>
        <taxon>Agaricomycetidae</taxon>
        <taxon>Agaricales</taxon>
        <taxon>Pleurotineae</taxon>
        <taxon>Stephanosporaceae</taxon>
        <taxon>Cristinia</taxon>
    </lineage>
</organism>
<dbReference type="EMBL" id="JAEVFJ010000013">
    <property type="protein sequence ID" value="KAH8101336.1"/>
    <property type="molecule type" value="Genomic_DNA"/>
</dbReference>
<proteinExistence type="predicted"/>
<dbReference type="Proteomes" id="UP000813824">
    <property type="component" value="Unassembled WGS sequence"/>
</dbReference>
<keyword evidence="2" id="KW-1185">Reference proteome</keyword>
<evidence type="ECO:0000313" key="1">
    <source>
        <dbReference type="EMBL" id="KAH8101336.1"/>
    </source>
</evidence>
<evidence type="ECO:0000313" key="2">
    <source>
        <dbReference type="Proteomes" id="UP000813824"/>
    </source>
</evidence>
<sequence>MFIPLPIPMLRIPMLPMALIPRLFMPTFPATPIPCKEPTACMPFIPSIPAEFCTFIPLGTCPMAMASKFWFIPIPIPPPPITPCDNPPIPMLAICTSDIPILPPFMTAPLPTKTPDSSHVPAPWESQVGPKLPPKVFWFGKPSRGVGCCMGCCIGRCIVIFIGDPCKLAIFIGVACKPPPILDISVQLRIGFMTPLSKGAVFRARTEIGGPIITRPEAGALEPRLLLTLVGTGGLCGKIFERCCGVPD</sequence>
<comment type="caution">
    <text evidence="1">The sequence shown here is derived from an EMBL/GenBank/DDBJ whole genome shotgun (WGS) entry which is preliminary data.</text>
</comment>
<gene>
    <name evidence="1" type="ORF">BXZ70DRAFT_126116</name>
</gene>
<accession>A0A8K0US05</accession>